<comment type="caution">
    <text evidence="2">The sequence shown here is derived from an EMBL/GenBank/DDBJ whole genome shotgun (WGS) entry which is preliminary data.</text>
</comment>
<name>A0AAV7LSP7_PLEWA</name>
<reference evidence="2" key="1">
    <citation type="journal article" date="2022" name="bioRxiv">
        <title>Sequencing and chromosome-scale assembly of the giantPleurodeles waltlgenome.</title>
        <authorList>
            <person name="Brown T."/>
            <person name="Elewa A."/>
            <person name="Iarovenko S."/>
            <person name="Subramanian E."/>
            <person name="Araus A.J."/>
            <person name="Petzold A."/>
            <person name="Susuki M."/>
            <person name="Suzuki K.-i.T."/>
            <person name="Hayashi T."/>
            <person name="Toyoda A."/>
            <person name="Oliveira C."/>
            <person name="Osipova E."/>
            <person name="Leigh N.D."/>
            <person name="Simon A."/>
            <person name="Yun M.H."/>
        </authorList>
    </citation>
    <scope>NUCLEOTIDE SEQUENCE</scope>
    <source>
        <strain evidence="2">20211129_DDA</strain>
        <tissue evidence="2">Liver</tissue>
    </source>
</reference>
<keyword evidence="3" id="KW-1185">Reference proteome</keyword>
<feature type="region of interest" description="Disordered" evidence="1">
    <location>
        <begin position="121"/>
        <end position="174"/>
    </location>
</feature>
<proteinExistence type="predicted"/>
<dbReference type="EMBL" id="JANPWB010000015">
    <property type="protein sequence ID" value="KAJ1093379.1"/>
    <property type="molecule type" value="Genomic_DNA"/>
</dbReference>
<organism evidence="2 3">
    <name type="scientific">Pleurodeles waltl</name>
    <name type="common">Iberian ribbed newt</name>
    <dbReference type="NCBI Taxonomy" id="8319"/>
    <lineage>
        <taxon>Eukaryota</taxon>
        <taxon>Metazoa</taxon>
        <taxon>Chordata</taxon>
        <taxon>Craniata</taxon>
        <taxon>Vertebrata</taxon>
        <taxon>Euteleostomi</taxon>
        <taxon>Amphibia</taxon>
        <taxon>Batrachia</taxon>
        <taxon>Caudata</taxon>
        <taxon>Salamandroidea</taxon>
        <taxon>Salamandridae</taxon>
        <taxon>Pleurodelinae</taxon>
        <taxon>Pleurodeles</taxon>
    </lineage>
</organism>
<protein>
    <submittedName>
        <fullName evidence="2">Uncharacterized protein</fullName>
    </submittedName>
</protein>
<evidence type="ECO:0000256" key="1">
    <source>
        <dbReference type="SAM" id="MobiDB-lite"/>
    </source>
</evidence>
<feature type="compositionally biased region" description="Polar residues" evidence="1">
    <location>
        <begin position="231"/>
        <end position="244"/>
    </location>
</feature>
<gene>
    <name evidence="2" type="ORF">NDU88_006480</name>
</gene>
<feature type="compositionally biased region" description="Basic and acidic residues" evidence="1">
    <location>
        <begin position="130"/>
        <end position="166"/>
    </location>
</feature>
<accession>A0AAV7LSP7</accession>
<dbReference type="AlphaFoldDB" id="A0AAV7LSP7"/>
<feature type="region of interest" description="Disordered" evidence="1">
    <location>
        <begin position="192"/>
        <end position="257"/>
    </location>
</feature>
<dbReference type="Proteomes" id="UP001066276">
    <property type="component" value="Chromosome 11"/>
</dbReference>
<sequence length="257" mass="27588">MTEEPWSPSWNGIITVQRKVVVIGKGVRAVINGSNTTYQQMQPPLTTQSRARVYCASCLATRRTVGFSSPSAIDILIPVGSTTGRSFTRSSVPERFSPAFRVALAIGRFGINTLGLNRELDSPATSHIKPGAECRSTDPCGHDNKDIGNPDGRIPEHIPEGHRDGETIAITGNPDIRVPDIVKRDDGLRTRRAFTTKDAEEGDAEVGGRKETSPERTPKEEQTNAGPGDTITGQDVPKSSNAATSPEGRGSVRYGPV</sequence>
<evidence type="ECO:0000313" key="2">
    <source>
        <dbReference type="EMBL" id="KAJ1093379.1"/>
    </source>
</evidence>
<evidence type="ECO:0000313" key="3">
    <source>
        <dbReference type="Proteomes" id="UP001066276"/>
    </source>
</evidence>
<feature type="compositionally biased region" description="Basic and acidic residues" evidence="1">
    <location>
        <begin position="206"/>
        <end position="222"/>
    </location>
</feature>